<name>A0A380CVL7_9STAP</name>
<dbReference type="Proteomes" id="UP000321598">
    <property type="component" value="Unassembled WGS sequence"/>
</dbReference>
<evidence type="ECO:0000313" key="3">
    <source>
        <dbReference type="Proteomes" id="UP000254956"/>
    </source>
</evidence>
<protein>
    <recommendedName>
        <fullName evidence="5">Phage protein</fullName>
    </recommendedName>
</protein>
<keyword evidence="4" id="KW-1185">Reference proteome</keyword>
<gene>
    <name evidence="2" type="ORF">NCTC12413_02537</name>
    <name evidence="1" type="ORF">SAR03_02830</name>
</gene>
<dbReference type="EMBL" id="BKAV01000002">
    <property type="protein sequence ID" value="GEP99245.1"/>
    <property type="molecule type" value="Genomic_DNA"/>
</dbReference>
<dbReference type="EMBL" id="UGZE01000001">
    <property type="protein sequence ID" value="SUJ28885.1"/>
    <property type="molecule type" value="Genomic_DNA"/>
</dbReference>
<evidence type="ECO:0000313" key="2">
    <source>
        <dbReference type="EMBL" id="SUJ28885.1"/>
    </source>
</evidence>
<organism evidence="2 3">
    <name type="scientific">Staphylococcus arlettae</name>
    <dbReference type="NCBI Taxonomy" id="29378"/>
    <lineage>
        <taxon>Bacteria</taxon>
        <taxon>Bacillati</taxon>
        <taxon>Bacillota</taxon>
        <taxon>Bacilli</taxon>
        <taxon>Bacillales</taxon>
        <taxon>Staphylococcaceae</taxon>
        <taxon>Staphylococcus</taxon>
    </lineage>
</organism>
<evidence type="ECO:0000313" key="1">
    <source>
        <dbReference type="EMBL" id="GEP99245.1"/>
    </source>
</evidence>
<reference evidence="2 3" key="1">
    <citation type="submission" date="2018-06" db="EMBL/GenBank/DDBJ databases">
        <authorList>
            <consortium name="Pathogen Informatics"/>
            <person name="Doyle S."/>
        </authorList>
    </citation>
    <scope>NUCLEOTIDE SEQUENCE [LARGE SCALE GENOMIC DNA]</scope>
    <source>
        <strain evidence="2 3">NCTC12413</strain>
    </source>
</reference>
<dbReference type="Proteomes" id="UP000254956">
    <property type="component" value="Unassembled WGS sequence"/>
</dbReference>
<evidence type="ECO:0008006" key="5">
    <source>
        <dbReference type="Google" id="ProtNLM"/>
    </source>
</evidence>
<proteinExistence type="predicted"/>
<accession>A0A380CVL7</accession>
<evidence type="ECO:0000313" key="4">
    <source>
        <dbReference type="Proteomes" id="UP000321598"/>
    </source>
</evidence>
<dbReference type="AlphaFoldDB" id="A0A380CVL7"/>
<sequence>MVFAYIILSAILLYYAIKYGIRDGLIERDANKDKLIYLNKSEKLFEEIFDEYSAKNKEKKSEAKRIYNEAYDVLVSEIVPKEKYDILVRYKQEIKNI</sequence>
<dbReference type="RefSeq" id="WP_103388588.1">
    <property type="nucleotide sequence ID" value="NZ_BKAV01000002.1"/>
</dbReference>
<dbReference type="OrthoDB" id="2412528at2"/>
<reference evidence="1 4" key="2">
    <citation type="submission" date="2019-07" db="EMBL/GenBank/DDBJ databases">
        <title>Whole genome shotgun sequence of Staphylococcus arlettae NBRC 109765.</title>
        <authorList>
            <person name="Hosoyama A."/>
            <person name="Uohara A."/>
            <person name="Ohji S."/>
            <person name="Ichikawa N."/>
        </authorList>
    </citation>
    <scope>NUCLEOTIDE SEQUENCE [LARGE SCALE GENOMIC DNA]</scope>
    <source>
        <strain evidence="1 4">NBRC 109765</strain>
    </source>
</reference>